<feature type="region of interest" description="Disordered" evidence="1">
    <location>
        <begin position="384"/>
        <end position="406"/>
    </location>
</feature>
<dbReference type="Proteomes" id="UP000292957">
    <property type="component" value="Unassembled WGS sequence"/>
</dbReference>
<sequence length="539" mass="59998">MHTRTYAMRQNSYFRPDEWNFLLAAVLDQEVQEYLDKGSYTKARALLSARFQEHFTSPSAGETEEAFKQRLRFAKKGRKGDIVRIRAESQEEWDARMQQLNNQLKSWLYNYRAKCRRAGVKRWVAPPVPPIRRHRKRALKAFDMFCKSDTAPKGADFVTNKGQRFDLSRLQAARKAAWDHLSDEDKEVFQRAVAETLREADVLPELVEIEGSNAPVAYAEDIAAHVDDFFEGLHEDVKWGGFAMFGGPDHDGEARIHFTHAGTNRNGQSFMDALLQWLGLTQLEFETVFSLWVEQSRQGPQANDEHVFAESARRAIEHCRAQAAATHTGNTSLEAFGVLDRGDKFAADDGLVNALKALSLAIQQRPDGAVIDTASSYEPSCVAALPSSPTDTHEHDRDEDVGPPVATASDDYDLDCQFAIAQALQASEEQLMDWQAEEMRVDEQIAPPPGASVETTEPAYSSKATEVPGEATEAEAPARIKTAKGSRTKQVKQPGMSGVPMPGACGQPVVLREMRARIPKPSRQETQDGTIPMVAKPRA</sequence>
<reference evidence="2" key="1">
    <citation type="submission" date="2019-01" db="EMBL/GenBank/DDBJ databases">
        <title>Draft genome sequences of three monokaryotic isolates of the white-rot basidiomycete fungus Dichomitus squalens.</title>
        <authorList>
            <consortium name="DOE Joint Genome Institute"/>
            <person name="Lopez S.C."/>
            <person name="Andreopoulos B."/>
            <person name="Pangilinan J."/>
            <person name="Lipzen A."/>
            <person name="Riley R."/>
            <person name="Ahrendt S."/>
            <person name="Ng V."/>
            <person name="Barry K."/>
            <person name="Daum C."/>
            <person name="Grigoriev I.V."/>
            <person name="Hilden K.S."/>
            <person name="Makela M.R."/>
            <person name="de Vries R.P."/>
        </authorList>
    </citation>
    <scope>NUCLEOTIDE SEQUENCE [LARGE SCALE GENOMIC DNA]</scope>
    <source>
        <strain evidence="2">OM18370.1</strain>
    </source>
</reference>
<name>A0A4Q9N6Q6_9APHY</name>
<dbReference type="EMBL" id="ML143621">
    <property type="protein sequence ID" value="TBU21337.1"/>
    <property type="molecule type" value="Genomic_DNA"/>
</dbReference>
<accession>A0A4Q9N6Q6</accession>
<evidence type="ECO:0000256" key="1">
    <source>
        <dbReference type="SAM" id="MobiDB-lite"/>
    </source>
</evidence>
<evidence type="ECO:0000313" key="2">
    <source>
        <dbReference type="EMBL" id="TBU21337.1"/>
    </source>
</evidence>
<dbReference type="OrthoDB" id="2754443at2759"/>
<dbReference type="AlphaFoldDB" id="A0A4Q9N6Q6"/>
<feature type="compositionally biased region" description="Basic residues" evidence="1">
    <location>
        <begin position="481"/>
        <end position="490"/>
    </location>
</feature>
<feature type="region of interest" description="Disordered" evidence="1">
    <location>
        <begin position="518"/>
        <end position="539"/>
    </location>
</feature>
<feature type="compositionally biased region" description="Polar residues" evidence="1">
    <location>
        <begin position="453"/>
        <end position="464"/>
    </location>
</feature>
<proteinExistence type="predicted"/>
<gene>
    <name evidence="2" type="ORF">BD311DRAFT_244422</name>
</gene>
<protein>
    <submittedName>
        <fullName evidence="2">Uncharacterized protein</fullName>
    </submittedName>
</protein>
<feature type="compositionally biased region" description="Basic and acidic residues" evidence="1">
    <location>
        <begin position="391"/>
        <end position="400"/>
    </location>
</feature>
<organism evidence="2">
    <name type="scientific">Dichomitus squalens</name>
    <dbReference type="NCBI Taxonomy" id="114155"/>
    <lineage>
        <taxon>Eukaryota</taxon>
        <taxon>Fungi</taxon>
        <taxon>Dikarya</taxon>
        <taxon>Basidiomycota</taxon>
        <taxon>Agaricomycotina</taxon>
        <taxon>Agaricomycetes</taxon>
        <taxon>Polyporales</taxon>
        <taxon>Polyporaceae</taxon>
        <taxon>Dichomitus</taxon>
    </lineage>
</organism>
<feature type="region of interest" description="Disordered" evidence="1">
    <location>
        <begin position="447"/>
        <end position="506"/>
    </location>
</feature>